<reference evidence="2" key="1">
    <citation type="submission" date="2025-05" db="UniProtKB">
        <authorList>
            <consortium name="RefSeq"/>
        </authorList>
    </citation>
    <scope>NUCLEOTIDE SEQUENCE [LARGE SCALE GENOMIC DNA]</scope>
</reference>
<dbReference type="Proteomes" id="UP000827889">
    <property type="component" value="Chromosome 2"/>
</dbReference>
<dbReference type="PANTHER" id="PTHR33696">
    <property type="entry name" value="T22J18.15-RELATED"/>
    <property type="match status" value="1"/>
</dbReference>
<feature type="region of interest" description="Disordered" evidence="1">
    <location>
        <begin position="1"/>
        <end position="28"/>
    </location>
</feature>
<protein>
    <submittedName>
        <fullName evidence="3">Uncharacterized protein LOC115746259</fullName>
    </submittedName>
</protein>
<evidence type="ECO:0000313" key="2">
    <source>
        <dbReference type="Proteomes" id="UP000827889"/>
    </source>
</evidence>
<feature type="region of interest" description="Disordered" evidence="1">
    <location>
        <begin position="69"/>
        <end position="94"/>
    </location>
</feature>
<accession>A0ABM3H1W4</accession>
<dbReference type="PANTHER" id="PTHR33696:SF3">
    <property type="entry name" value="FLZ-TYPE DOMAIN-CONTAINING PROTEIN"/>
    <property type="match status" value="1"/>
</dbReference>
<evidence type="ECO:0000313" key="3">
    <source>
        <dbReference type="RefSeq" id="XP_048130598.1"/>
    </source>
</evidence>
<evidence type="ECO:0000256" key="1">
    <source>
        <dbReference type="SAM" id="MobiDB-lite"/>
    </source>
</evidence>
<dbReference type="RefSeq" id="XP_048130598.1">
    <property type="nucleotide sequence ID" value="XM_048274641.1"/>
</dbReference>
<reference evidence="3" key="2">
    <citation type="submission" date="2025-08" db="UniProtKB">
        <authorList>
            <consortium name="RefSeq"/>
        </authorList>
    </citation>
    <scope>IDENTIFICATION</scope>
    <source>
        <tissue evidence="3">Leaf</tissue>
    </source>
</reference>
<dbReference type="GeneID" id="115746259"/>
<keyword evidence="2" id="KW-1185">Reference proteome</keyword>
<sequence>MSDPRGNVPFAWENKPGISKATTSSDRRRIAPAVAAIEDRRRFPTKLPLPPCPTADCARVSMAREMQIPLPPCTFQPPTRSGSKKGSKKQDDDPFLAAYMECTKGTKAGHRHKSSKHVDGGLGFGLRKHMLANFSCQQSCSVRDDNLIRVSHFEREKS</sequence>
<proteinExistence type="predicted"/>
<gene>
    <name evidence="3" type="primary">LOC115746259</name>
</gene>
<name>A0ABM3H1W4_9MYRT</name>
<organism evidence="2 3">
    <name type="scientific">Rhodamnia argentea</name>
    <dbReference type="NCBI Taxonomy" id="178133"/>
    <lineage>
        <taxon>Eukaryota</taxon>
        <taxon>Viridiplantae</taxon>
        <taxon>Streptophyta</taxon>
        <taxon>Embryophyta</taxon>
        <taxon>Tracheophyta</taxon>
        <taxon>Spermatophyta</taxon>
        <taxon>Magnoliopsida</taxon>
        <taxon>eudicotyledons</taxon>
        <taxon>Gunneridae</taxon>
        <taxon>Pentapetalae</taxon>
        <taxon>rosids</taxon>
        <taxon>malvids</taxon>
        <taxon>Myrtales</taxon>
        <taxon>Myrtaceae</taxon>
        <taxon>Myrtoideae</taxon>
        <taxon>Myrteae</taxon>
        <taxon>Australasian group</taxon>
        <taxon>Rhodamnia</taxon>
    </lineage>
</organism>